<evidence type="ECO:0000256" key="1">
    <source>
        <dbReference type="ARBA" id="ARBA00023180"/>
    </source>
</evidence>
<dbReference type="Proteomes" id="UP000759131">
    <property type="component" value="Unassembled WGS sequence"/>
</dbReference>
<organism evidence="3">
    <name type="scientific">Medioppia subpectinata</name>
    <dbReference type="NCBI Taxonomy" id="1979941"/>
    <lineage>
        <taxon>Eukaryota</taxon>
        <taxon>Metazoa</taxon>
        <taxon>Ecdysozoa</taxon>
        <taxon>Arthropoda</taxon>
        <taxon>Chelicerata</taxon>
        <taxon>Arachnida</taxon>
        <taxon>Acari</taxon>
        <taxon>Acariformes</taxon>
        <taxon>Sarcoptiformes</taxon>
        <taxon>Oribatida</taxon>
        <taxon>Brachypylina</taxon>
        <taxon>Oppioidea</taxon>
        <taxon>Oppiidae</taxon>
        <taxon>Medioppia</taxon>
    </lineage>
</organism>
<keyword evidence="4" id="KW-1185">Reference proteome</keyword>
<dbReference type="Pfam" id="PF00135">
    <property type="entry name" value="COesterase"/>
    <property type="match status" value="1"/>
</dbReference>
<evidence type="ECO:0000259" key="2">
    <source>
        <dbReference type="Pfam" id="PF00135"/>
    </source>
</evidence>
<gene>
    <name evidence="3" type="ORF">OSB1V03_LOCUS6937</name>
</gene>
<proteinExistence type="predicted"/>
<dbReference type="InterPro" id="IPR029058">
    <property type="entry name" value="AB_hydrolase_fold"/>
</dbReference>
<dbReference type="SUPFAM" id="SSF53474">
    <property type="entry name" value="alpha/beta-Hydrolases"/>
    <property type="match status" value="1"/>
</dbReference>
<reference evidence="3" key="1">
    <citation type="submission" date="2020-11" db="EMBL/GenBank/DDBJ databases">
        <authorList>
            <person name="Tran Van P."/>
        </authorList>
    </citation>
    <scope>NUCLEOTIDE SEQUENCE</scope>
</reference>
<accession>A0A7R9KNR1</accession>
<dbReference type="EMBL" id="CAJPIZ010003897">
    <property type="protein sequence ID" value="CAG2106934.1"/>
    <property type="molecule type" value="Genomic_DNA"/>
</dbReference>
<dbReference type="InterPro" id="IPR002018">
    <property type="entry name" value="CarbesteraseB"/>
</dbReference>
<dbReference type="AlphaFoldDB" id="A0A7R9KNR1"/>
<dbReference type="EMBL" id="OC858472">
    <property type="protein sequence ID" value="CAD7626504.1"/>
    <property type="molecule type" value="Genomic_DNA"/>
</dbReference>
<sequence>MIRYWERMRYQSCKKNIHVFYNNNCNNVVVRGQTVRVLDASVDQFLGIPYAEPPIGALRVSSMGQNRANPDHKVGRYLKPVMFWIHGRGLSTGSIDKFNGGPLASQA</sequence>
<feature type="domain" description="Carboxylesterase type B" evidence="2">
    <location>
        <begin position="29"/>
        <end position="59"/>
    </location>
</feature>
<protein>
    <recommendedName>
        <fullName evidence="2">Carboxylesterase type B domain-containing protein</fullName>
    </recommendedName>
</protein>
<dbReference type="OrthoDB" id="408631at2759"/>
<dbReference type="Gene3D" id="3.40.50.1820">
    <property type="entry name" value="alpha/beta hydrolase"/>
    <property type="match status" value="1"/>
</dbReference>
<evidence type="ECO:0000313" key="3">
    <source>
        <dbReference type="EMBL" id="CAD7626504.1"/>
    </source>
</evidence>
<keyword evidence="1" id="KW-0325">Glycoprotein</keyword>
<evidence type="ECO:0000313" key="4">
    <source>
        <dbReference type="Proteomes" id="UP000759131"/>
    </source>
</evidence>
<name>A0A7R9KNR1_9ACAR</name>